<feature type="transmembrane region" description="Helical" evidence="1">
    <location>
        <begin position="6"/>
        <end position="28"/>
    </location>
</feature>
<organism evidence="2 3">
    <name type="scientific">Chenggangzhangella methanolivorans</name>
    <dbReference type="NCBI Taxonomy" id="1437009"/>
    <lineage>
        <taxon>Bacteria</taxon>
        <taxon>Pseudomonadati</taxon>
        <taxon>Pseudomonadota</taxon>
        <taxon>Alphaproteobacteria</taxon>
        <taxon>Hyphomicrobiales</taxon>
        <taxon>Methylopilaceae</taxon>
        <taxon>Chenggangzhangella</taxon>
    </lineage>
</organism>
<dbReference type="KEGG" id="cmet:K6K41_01505"/>
<keyword evidence="1" id="KW-0472">Membrane</keyword>
<sequence>MSTFVTSGLIADLALAALALEAALIGWLRRSRGGEALMEFGPFIFAGAALMIALRAALVGWPETVILAALTVAGVAQFVDLVRRLQK</sequence>
<gene>
    <name evidence="2" type="ORF">K6K41_01505</name>
</gene>
<protein>
    <submittedName>
        <fullName evidence="2">Uncharacterized protein</fullName>
    </submittedName>
</protein>
<evidence type="ECO:0000313" key="2">
    <source>
        <dbReference type="EMBL" id="QZO00460.1"/>
    </source>
</evidence>
<keyword evidence="1" id="KW-1133">Transmembrane helix</keyword>
<feature type="transmembrane region" description="Helical" evidence="1">
    <location>
        <begin position="64"/>
        <end position="82"/>
    </location>
</feature>
<name>A0A9E6R9V5_9HYPH</name>
<evidence type="ECO:0000313" key="3">
    <source>
        <dbReference type="Proteomes" id="UP000825701"/>
    </source>
</evidence>
<keyword evidence="3" id="KW-1185">Reference proteome</keyword>
<keyword evidence="1" id="KW-0812">Transmembrane</keyword>
<evidence type="ECO:0000256" key="1">
    <source>
        <dbReference type="SAM" id="Phobius"/>
    </source>
</evidence>
<reference evidence="2" key="1">
    <citation type="submission" date="2021-08" db="EMBL/GenBank/DDBJ databases">
        <authorList>
            <person name="Zhang H."/>
            <person name="Xu M."/>
            <person name="Yu Z."/>
            <person name="Yang L."/>
            <person name="Cai Y."/>
        </authorList>
    </citation>
    <scope>NUCLEOTIDE SEQUENCE</scope>
    <source>
        <strain evidence="2">CHL1</strain>
    </source>
</reference>
<dbReference type="EMBL" id="CP081869">
    <property type="protein sequence ID" value="QZO00460.1"/>
    <property type="molecule type" value="Genomic_DNA"/>
</dbReference>
<dbReference type="RefSeq" id="WP_261403650.1">
    <property type="nucleotide sequence ID" value="NZ_CP081869.1"/>
</dbReference>
<dbReference type="AlphaFoldDB" id="A0A9E6R9V5"/>
<accession>A0A9E6R9V5</accession>
<feature type="transmembrane region" description="Helical" evidence="1">
    <location>
        <begin position="40"/>
        <end position="58"/>
    </location>
</feature>
<proteinExistence type="predicted"/>
<dbReference type="Proteomes" id="UP000825701">
    <property type="component" value="Chromosome"/>
</dbReference>